<dbReference type="PANTHER" id="PTHR37984:SF5">
    <property type="entry name" value="PROTEIN NYNRIN-LIKE"/>
    <property type="match status" value="1"/>
</dbReference>
<dbReference type="InterPro" id="IPR050951">
    <property type="entry name" value="Retrovirus_Pol_polyprotein"/>
</dbReference>
<evidence type="ECO:0008006" key="4">
    <source>
        <dbReference type="Google" id="ProtNLM"/>
    </source>
</evidence>
<evidence type="ECO:0000256" key="1">
    <source>
        <dbReference type="SAM" id="MobiDB-lite"/>
    </source>
</evidence>
<accession>A0A2B4SK75</accession>
<dbReference type="SUPFAM" id="SSF56672">
    <property type="entry name" value="DNA/RNA polymerases"/>
    <property type="match status" value="1"/>
</dbReference>
<reference evidence="3" key="1">
    <citation type="journal article" date="2017" name="bioRxiv">
        <title>Comparative analysis of the genomes of Stylophora pistillata and Acropora digitifera provides evidence for extensive differences between species of corals.</title>
        <authorList>
            <person name="Voolstra C.R."/>
            <person name="Li Y."/>
            <person name="Liew Y.J."/>
            <person name="Baumgarten S."/>
            <person name="Zoccola D."/>
            <person name="Flot J.-F."/>
            <person name="Tambutte S."/>
            <person name="Allemand D."/>
            <person name="Aranda M."/>
        </authorList>
    </citation>
    <scope>NUCLEOTIDE SEQUENCE [LARGE SCALE GENOMIC DNA]</scope>
</reference>
<evidence type="ECO:0000313" key="3">
    <source>
        <dbReference type="Proteomes" id="UP000225706"/>
    </source>
</evidence>
<dbReference type="Proteomes" id="UP000225706">
    <property type="component" value="Unassembled WGS sequence"/>
</dbReference>
<sequence>MSGPLLSLDTSVELGLLQLANTTYAEVKPPTGNSAIPNQDYAVTQLTSEFNDIFFSLGKHKRIKAKLIVDENDKLKNEVHKAELWNMISAQDIFDKASSSFIIETDHQPLLPLFNNPHSRPPMRIERWLLYLQQFDYKLMYCPGNKNATRHMLPLTDGDTATSEARSQMVHHIIENTSVPKAITLTQVQDATEKDPDFRKFIPLIQAGNNRACRADPELAKYTQVFQELSYTEGIILCRHKLLQPKSLQQQIINKNVERKTLYELSMNRIVQTKLPSFTQVSPDPEVQQKDQDSKAHMKAYTDTKWSTKPHDLHIGNSALVKQKRTNKASPPFEPVPYTIHDIKGSMITASRSTDLKEITRNSSHFKKLGSPPGHARAESQYPCTPQQEPQAPVEFDEPEMHESSQPTSIQPEDE</sequence>
<gene>
    <name evidence="2" type="ORF">AWC38_SpisGene4908</name>
</gene>
<dbReference type="STRING" id="50429.A0A2B4SK75"/>
<dbReference type="AlphaFoldDB" id="A0A2B4SK75"/>
<dbReference type="EMBL" id="LSMT01000052">
    <property type="protein sequence ID" value="PFX30291.1"/>
    <property type="molecule type" value="Genomic_DNA"/>
</dbReference>
<name>A0A2B4SK75_STYPI</name>
<protein>
    <recommendedName>
        <fullName evidence="4">Reverse transcriptase RNase H-like domain-containing protein</fullName>
    </recommendedName>
</protein>
<feature type="compositionally biased region" description="Polar residues" evidence="1">
    <location>
        <begin position="404"/>
        <end position="415"/>
    </location>
</feature>
<feature type="region of interest" description="Disordered" evidence="1">
    <location>
        <begin position="364"/>
        <end position="415"/>
    </location>
</feature>
<proteinExistence type="predicted"/>
<dbReference type="InterPro" id="IPR043502">
    <property type="entry name" value="DNA/RNA_pol_sf"/>
</dbReference>
<evidence type="ECO:0000313" key="2">
    <source>
        <dbReference type="EMBL" id="PFX30291.1"/>
    </source>
</evidence>
<keyword evidence="3" id="KW-1185">Reference proteome</keyword>
<organism evidence="2 3">
    <name type="scientific">Stylophora pistillata</name>
    <name type="common">Smooth cauliflower coral</name>
    <dbReference type="NCBI Taxonomy" id="50429"/>
    <lineage>
        <taxon>Eukaryota</taxon>
        <taxon>Metazoa</taxon>
        <taxon>Cnidaria</taxon>
        <taxon>Anthozoa</taxon>
        <taxon>Hexacorallia</taxon>
        <taxon>Scleractinia</taxon>
        <taxon>Astrocoeniina</taxon>
        <taxon>Pocilloporidae</taxon>
        <taxon>Stylophora</taxon>
    </lineage>
</organism>
<comment type="caution">
    <text evidence="2">The sequence shown here is derived from an EMBL/GenBank/DDBJ whole genome shotgun (WGS) entry which is preliminary data.</text>
</comment>
<dbReference type="PANTHER" id="PTHR37984">
    <property type="entry name" value="PROTEIN CBG26694"/>
    <property type="match status" value="1"/>
</dbReference>